<organism evidence="1 2">
    <name type="scientific">Capsulimonas corticalis</name>
    <dbReference type="NCBI Taxonomy" id="2219043"/>
    <lineage>
        <taxon>Bacteria</taxon>
        <taxon>Bacillati</taxon>
        <taxon>Armatimonadota</taxon>
        <taxon>Armatimonadia</taxon>
        <taxon>Capsulimonadales</taxon>
        <taxon>Capsulimonadaceae</taxon>
        <taxon>Capsulimonas</taxon>
    </lineage>
</organism>
<dbReference type="AlphaFoldDB" id="A0A402D0X9"/>
<protein>
    <submittedName>
        <fullName evidence="1">Uncharacterized protein</fullName>
    </submittedName>
</protein>
<evidence type="ECO:0000313" key="2">
    <source>
        <dbReference type="Proteomes" id="UP000287394"/>
    </source>
</evidence>
<proteinExistence type="predicted"/>
<keyword evidence="2" id="KW-1185">Reference proteome</keyword>
<sequence length="163" mass="18412">MWNKNPFDRSDDIRVQISRGMYVAADDNLVEEWVCPLASAKLSPFLLQQAGIALPSGEILPLQFAPGAKGIVLAGPAFPFWLRPGKDCEFKLCRQRLCDLIADRRYEGAVSLVAVFVDMSGVPYYSEPYELDPALPNQWRMSDEELAQRRAYEAKLLRESEQS</sequence>
<dbReference type="Proteomes" id="UP000287394">
    <property type="component" value="Chromosome"/>
</dbReference>
<dbReference type="RefSeq" id="WP_119323157.1">
    <property type="nucleotide sequence ID" value="NZ_AP025739.1"/>
</dbReference>
<dbReference type="KEGG" id="ccot:CCAX7_55620"/>
<evidence type="ECO:0000313" key="1">
    <source>
        <dbReference type="EMBL" id="BDI33511.1"/>
    </source>
</evidence>
<gene>
    <name evidence="1" type="ORF">CCAX7_55620</name>
</gene>
<accession>A0A402D0X9</accession>
<dbReference type="EMBL" id="AP025739">
    <property type="protein sequence ID" value="BDI33511.1"/>
    <property type="molecule type" value="Genomic_DNA"/>
</dbReference>
<name>A0A402D0X9_9BACT</name>
<reference evidence="1 2" key="1">
    <citation type="journal article" date="2019" name="Int. J. Syst. Evol. Microbiol.">
        <title>Capsulimonas corticalis gen. nov., sp. nov., an aerobic capsulated bacterium, of a novel bacterial order, Capsulimonadales ord. nov., of the class Armatimonadia of the phylum Armatimonadetes.</title>
        <authorList>
            <person name="Li J."/>
            <person name="Kudo C."/>
            <person name="Tonouchi A."/>
        </authorList>
    </citation>
    <scope>NUCLEOTIDE SEQUENCE [LARGE SCALE GENOMIC DNA]</scope>
    <source>
        <strain evidence="1 2">AX-7</strain>
    </source>
</reference>